<sequence>LISTLLASRQPPSSCINSPTASHPLPTAQEMREHILHRLYYRARGRLVESIREVQTRSKESQFTAENRSSPLSGRNDTQITALSVELWRANTRRTPSEGVISNDGASFVDIVIHWQPSSPIQEKQSILYATEKIVNRSHVIEAVLDSFQLIRPHSDTCQALFYPIVTNNPKLMFQLLHPSNCPSELYNRIILIPCIVYALLSSLMIALELPQMVEFLQICREKLVTSQYSPPTGQKAPEIPGQDLKDSFNRNQSDEGDSIVRRKSETAERSNELLPIRSRIGSGSDLDVAQSTLETKFDEVYKLLLKIQEHRDALCLEPHIEKVFEELFGTVLNMRKTIQFIKHGKRSVSISMIKPILLNMRHSRLVGQQSQPGKSSPREPDDSDSLVYQFKEAILAQLNQFYPGEGPLEETLLLSSLLDPRFKSCLLALCPDTSRLLRLKLKQVFKKSHEDGALKSEEHSFLDEQITNELERYLCEASLPATEDSMEWWKEQATSNYPHLSQLAIPYLMIPLYCGRTEMDEVQIPSSGQNTPLSAVSGQSWSECDRQSQRSETTLSGSSGLLRRAVIAPDDVSYYSFLWHNWQFTSPR</sequence>
<dbReference type="Pfam" id="PF05699">
    <property type="entry name" value="Dimer_Tnp_hAT"/>
    <property type="match status" value="1"/>
</dbReference>
<dbReference type="AlphaFoldDB" id="A0A183AAP2"/>
<dbReference type="SUPFAM" id="SSF53098">
    <property type="entry name" value="Ribonuclease H-like"/>
    <property type="match status" value="1"/>
</dbReference>
<accession>A0A183AAP2</accession>
<organism evidence="3">
    <name type="scientific">Echinostoma caproni</name>
    <dbReference type="NCBI Taxonomy" id="27848"/>
    <lineage>
        <taxon>Eukaryota</taxon>
        <taxon>Metazoa</taxon>
        <taxon>Spiralia</taxon>
        <taxon>Lophotrochozoa</taxon>
        <taxon>Platyhelminthes</taxon>
        <taxon>Trematoda</taxon>
        <taxon>Digenea</taxon>
        <taxon>Plagiorchiida</taxon>
        <taxon>Echinostomata</taxon>
        <taxon>Echinostomatoidea</taxon>
        <taxon>Echinostomatidae</taxon>
        <taxon>Echinostoma</taxon>
    </lineage>
</organism>
<dbReference type="GO" id="GO:0046983">
    <property type="term" value="F:protein dimerization activity"/>
    <property type="evidence" value="ECO:0007669"/>
    <property type="project" value="InterPro"/>
</dbReference>
<evidence type="ECO:0000259" key="2">
    <source>
        <dbReference type="Pfam" id="PF05699"/>
    </source>
</evidence>
<feature type="compositionally biased region" description="Polar residues" evidence="1">
    <location>
        <begin position="1"/>
        <end position="21"/>
    </location>
</feature>
<dbReference type="InterPro" id="IPR012337">
    <property type="entry name" value="RNaseH-like_sf"/>
</dbReference>
<protein>
    <submittedName>
        <fullName evidence="3">Dimer_Tnp_hAT domain-containing protein</fullName>
    </submittedName>
</protein>
<dbReference type="InterPro" id="IPR008906">
    <property type="entry name" value="HATC_C_dom"/>
</dbReference>
<reference evidence="3" key="1">
    <citation type="submission" date="2016-06" db="UniProtKB">
        <authorList>
            <consortium name="WormBaseParasite"/>
        </authorList>
    </citation>
    <scope>IDENTIFICATION</scope>
</reference>
<dbReference type="WBParaSite" id="ECPE_0000403401-mRNA-1">
    <property type="protein sequence ID" value="ECPE_0000403401-mRNA-1"/>
    <property type="gene ID" value="ECPE_0000403401"/>
</dbReference>
<feature type="domain" description="HAT C-terminal dimerisation" evidence="2">
    <location>
        <begin position="470"/>
        <end position="512"/>
    </location>
</feature>
<evidence type="ECO:0000313" key="3">
    <source>
        <dbReference type="WBParaSite" id="ECPE_0000403401-mRNA-1"/>
    </source>
</evidence>
<proteinExistence type="predicted"/>
<name>A0A183AAP2_9TREM</name>
<feature type="region of interest" description="Disordered" evidence="1">
    <location>
        <begin position="229"/>
        <end position="267"/>
    </location>
</feature>
<feature type="compositionally biased region" description="Polar residues" evidence="1">
    <location>
        <begin position="525"/>
        <end position="543"/>
    </location>
</feature>
<evidence type="ECO:0000256" key="1">
    <source>
        <dbReference type="SAM" id="MobiDB-lite"/>
    </source>
</evidence>
<feature type="region of interest" description="Disordered" evidence="1">
    <location>
        <begin position="525"/>
        <end position="556"/>
    </location>
</feature>
<feature type="region of interest" description="Disordered" evidence="1">
    <location>
        <begin position="1"/>
        <end position="25"/>
    </location>
</feature>